<comment type="caution">
    <text evidence="1">The sequence shown here is derived from an EMBL/GenBank/DDBJ whole genome shotgun (WGS) entry which is preliminary data.</text>
</comment>
<keyword evidence="2" id="KW-1185">Reference proteome</keyword>
<evidence type="ECO:0000313" key="2">
    <source>
        <dbReference type="Proteomes" id="UP000469346"/>
    </source>
</evidence>
<sequence>MFCSWHFWRGARKALRPERLAVLWGRGARVIYFYGQPPGSPGRNRDPLERLHALFQELDICGRGDICRAAIQYLQSALDDVDPACPADLKPTMEAEVLADYAAVAAFQAAVEAGAPADVVSDMAAEAKAEIDRSVAKYIQERAR</sequence>
<protein>
    <submittedName>
        <fullName evidence="1">Uncharacterized protein</fullName>
    </submittedName>
</protein>
<dbReference type="RefSeq" id="WP_163297398.1">
    <property type="nucleotide sequence ID" value="NZ_JAAGRR010000001.1"/>
</dbReference>
<gene>
    <name evidence="1" type="ORF">G3N55_00210</name>
</gene>
<dbReference type="AlphaFoldDB" id="A0A6N9TMH1"/>
<dbReference type="Proteomes" id="UP000469346">
    <property type="component" value="Unassembled WGS sequence"/>
</dbReference>
<reference evidence="1 2" key="1">
    <citation type="submission" date="2020-02" db="EMBL/GenBank/DDBJ databases">
        <title>Comparative genomics of sulfur disproportionating microorganisms.</title>
        <authorList>
            <person name="Ward L.M."/>
            <person name="Bertran E."/>
            <person name="Johnston D.T."/>
        </authorList>
    </citation>
    <scope>NUCLEOTIDE SEQUENCE [LARGE SCALE GENOMIC DNA]</scope>
    <source>
        <strain evidence="1 2">DSM 100025</strain>
    </source>
</reference>
<name>A0A6N9TMH1_DISTH</name>
<dbReference type="EMBL" id="JAAGRR010000001">
    <property type="protein sequence ID" value="NDY41273.1"/>
    <property type="molecule type" value="Genomic_DNA"/>
</dbReference>
<evidence type="ECO:0000313" key="1">
    <source>
        <dbReference type="EMBL" id="NDY41273.1"/>
    </source>
</evidence>
<organism evidence="1 2">
    <name type="scientific">Dissulfurirhabdus thermomarina</name>
    <dbReference type="NCBI Taxonomy" id="1765737"/>
    <lineage>
        <taxon>Bacteria</taxon>
        <taxon>Deltaproteobacteria</taxon>
        <taxon>Dissulfurirhabdaceae</taxon>
        <taxon>Dissulfurirhabdus</taxon>
    </lineage>
</organism>
<accession>A0A6N9TMH1</accession>
<proteinExistence type="predicted"/>